<name>A0ABU7TLG9_9HYPH</name>
<comment type="caution">
    <text evidence="1">The sequence shown here is derived from an EMBL/GenBank/DDBJ whole genome shotgun (WGS) entry which is preliminary data.</text>
</comment>
<evidence type="ECO:0000313" key="1">
    <source>
        <dbReference type="EMBL" id="MEE7490629.1"/>
    </source>
</evidence>
<gene>
    <name evidence="1" type="ORF">MOTC310_09125</name>
</gene>
<dbReference type="EMBL" id="MLCA01000002">
    <property type="protein sequence ID" value="MEE7490629.1"/>
    <property type="molecule type" value="Genomic_DNA"/>
</dbReference>
<evidence type="ECO:0008006" key="3">
    <source>
        <dbReference type="Google" id="ProtNLM"/>
    </source>
</evidence>
<reference evidence="1 2" key="1">
    <citation type="journal article" date="2012" name="Genet. Mol. Biol.">
        <title>Analysis of 16S rRNA and mxaF genes revealing insights into Methylobacterium niche-specific plant association.</title>
        <authorList>
            <person name="Dourado M.N."/>
            <person name="Andreote F.D."/>
            <person name="Dini-Andreote F."/>
            <person name="Conti R."/>
            <person name="Araujo J.M."/>
            <person name="Araujo W.L."/>
        </authorList>
    </citation>
    <scope>NUCLEOTIDE SEQUENCE [LARGE SCALE GENOMIC DNA]</scope>
    <source>
        <strain evidence="1 2">TC3-10</strain>
    </source>
</reference>
<evidence type="ECO:0000313" key="2">
    <source>
        <dbReference type="Proteomes" id="UP001355206"/>
    </source>
</evidence>
<dbReference type="Proteomes" id="UP001355206">
    <property type="component" value="Unassembled WGS sequence"/>
</dbReference>
<accession>A0ABU7TLG9</accession>
<keyword evidence="2" id="KW-1185">Reference proteome</keyword>
<sequence length="73" mass="7334">MAVCALLVVAALSQIAVGDPVKASEVTRDAGAPGLVGANVAACADANSDYERYELGCPTDEPSRDVAPALSDD</sequence>
<organism evidence="1 2">
    <name type="scientific">Methylobacterium oryzae</name>
    <dbReference type="NCBI Taxonomy" id="334852"/>
    <lineage>
        <taxon>Bacteria</taxon>
        <taxon>Pseudomonadati</taxon>
        <taxon>Pseudomonadota</taxon>
        <taxon>Alphaproteobacteria</taxon>
        <taxon>Hyphomicrobiales</taxon>
        <taxon>Methylobacteriaceae</taxon>
        <taxon>Methylobacterium</taxon>
    </lineage>
</organism>
<proteinExistence type="predicted"/>
<protein>
    <recommendedName>
        <fullName evidence="3">Secreted protein</fullName>
    </recommendedName>
</protein>